<keyword evidence="5" id="KW-1185">Reference proteome</keyword>
<evidence type="ECO:0000256" key="1">
    <source>
        <dbReference type="ARBA" id="ARBA00006484"/>
    </source>
</evidence>
<dbReference type="PROSITE" id="PS00061">
    <property type="entry name" value="ADH_SHORT"/>
    <property type="match status" value="1"/>
</dbReference>
<dbReference type="OrthoDB" id="37659at2759"/>
<dbReference type="InterPro" id="IPR036291">
    <property type="entry name" value="NAD(P)-bd_dom_sf"/>
</dbReference>
<sequence length="278" mass="30525">MIAQKVAIVTGGSTGMGNAVAVDLAKQGWKLVILDINHEAGEKAASEIDGIFFKADVRSWKEQFSAFERTFNLFGRLDFVFGNAGKADVYDYFDLEGTNFSVDVPPNLEVLDINLTGASFTSLLALRAFRRNPDEIKDCLLVLTSSGAGIYPTPVQPFYAAAKHGIIGLARSMGQRHEEEGIRVCALVPGLVPTTIMPKEILDRTDKHLITPVSHIVTAINDMLNGKHTATVCEASVDQLFYRDQPPFPDEAQRRVILEVSRNMGADFKDAREKKAPN</sequence>
<gene>
    <name evidence="4" type="ORF">G7Z17_g2509</name>
</gene>
<evidence type="ECO:0000313" key="4">
    <source>
        <dbReference type="EMBL" id="KAF7554981.1"/>
    </source>
</evidence>
<dbReference type="GO" id="GO:0005737">
    <property type="term" value="C:cytoplasm"/>
    <property type="evidence" value="ECO:0007669"/>
    <property type="project" value="TreeGrafter"/>
</dbReference>
<dbReference type="EMBL" id="JAANBB010000025">
    <property type="protein sequence ID" value="KAF7554981.1"/>
    <property type="molecule type" value="Genomic_DNA"/>
</dbReference>
<proteinExistence type="inferred from homology"/>
<dbReference type="PANTHER" id="PTHR44229:SF4">
    <property type="entry name" value="15-HYDROXYPROSTAGLANDIN DEHYDROGENASE [NAD(+)]"/>
    <property type="match status" value="1"/>
</dbReference>
<evidence type="ECO:0000256" key="3">
    <source>
        <dbReference type="ARBA" id="ARBA00023002"/>
    </source>
</evidence>
<protein>
    <submittedName>
        <fullName evidence="4">Uncharacterized protein</fullName>
    </submittedName>
</protein>
<reference evidence="4" key="1">
    <citation type="submission" date="2020-03" db="EMBL/GenBank/DDBJ databases">
        <title>Draft Genome Sequence of Cylindrodendrum hubeiense.</title>
        <authorList>
            <person name="Buettner E."/>
            <person name="Kellner H."/>
        </authorList>
    </citation>
    <scope>NUCLEOTIDE SEQUENCE</scope>
    <source>
        <strain evidence="4">IHI 201604</strain>
    </source>
</reference>
<evidence type="ECO:0000256" key="2">
    <source>
        <dbReference type="ARBA" id="ARBA00022857"/>
    </source>
</evidence>
<dbReference type="GO" id="GO:0016616">
    <property type="term" value="F:oxidoreductase activity, acting on the CH-OH group of donors, NAD or NADP as acceptor"/>
    <property type="evidence" value="ECO:0007669"/>
    <property type="project" value="TreeGrafter"/>
</dbReference>
<keyword evidence="3" id="KW-0560">Oxidoreductase</keyword>
<comment type="similarity">
    <text evidence="1">Belongs to the short-chain dehydrogenases/reductases (SDR) family.</text>
</comment>
<name>A0A9P5HE43_9HYPO</name>
<dbReference type="InterPro" id="IPR020904">
    <property type="entry name" value="Sc_DH/Rdtase_CS"/>
</dbReference>
<comment type="caution">
    <text evidence="4">The sequence shown here is derived from an EMBL/GenBank/DDBJ whole genome shotgun (WGS) entry which is preliminary data.</text>
</comment>
<dbReference type="SUPFAM" id="SSF51735">
    <property type="entry name" value="NAD(P)-binding Rossmann-fold domains"/>
    <property type="match status" value="1"/>
</dbReference>
<accession>A0A9P5HE43</accession>
<dbReference type="Pfam" id="PF00106">
    <property type="entry name" value="adh_short"/>
    <property type="match status" value="1"/>
</dbReference>
<dbReference type="Proteomes" id="UP000722485">
    <property type="component" value="Unassembled WGS sequence"/>
</dbReference>
<dbReference type="PRINTS" id="PR00081">
    <property type="entry name" value="GDHRDH"/>
</dbReference>
<keyword evidence="2" id="KW-0521">NADP</keyword>
<evidence type="ECO:0000313" key="5">
    <source>
        <dbReference type="Proteomes" id="UP000722485"/>
    </source>
</evidence>
<dbReference type="AlphaFoldDB" id="A0A9P5HE43"/>
<dbReference type="Gene3D" id="3.40.50.720">
    <property type="entry name" value="NAD(P)-binding Rossmann-like Domain"/>
    <property type="match status" value="1"/>
</dbReference>
<dbReference type="InterPro" id="IPR002347">
    <property type="entry name" value="SDR_fam"/>
</dbReference>
<dbReference type="PANTHER" id="PTHR44229">
    <property type="entry name" value="15-HYDROXYPROSTAGLANDIN DEHYDROGENASE [NAD(+)]"/>
    <property type="match status" value="1"/>
</dbReference>
<organism evidence="4 5">
    <name type="scientific">Cylindrodendrum hubeiense</name>
    <dbReference type="NCBI Taxonomy" id="595255"/>
    <lineage>
        <taxon>Eukaryota</taxon>
        <taxon>Fungi</taxon>
        <taxon>Dikarya</taxon>
        <taxon>Ascomycota</taxon>
        <taxon>Pezizomycotina</taxon>
        <taxon>Sordariomycetes</taxon>
        <taxon>Hypocreomycetidae</taxon>
        <taxon>Hypocreales</taxon>
        <taxon>Nectriaceae</taxon>
        <taxon>Cylindrodendrum</taxon>
    </lineage>
</organism>